<keyword evidence="2 5" id="KW-0560">Oxidoreductase</keyword>
<dbReference type="Gene3D" id="1.10.1040.10">
    <property type="entry name" value="N-(1-d-carboxylethyl)-l-norvaline Dehydrogenase, domain 2"/>
    <property type="match status" value="1"/>
</dbReference>
<evidence type="ECO:0000259" key="4">
    <source>
        <dbReference type="Pfam" id="PF02737"/>
    </source>
</evidence>
<gene>
    <name evidence="5" type="primary">hbd_34</name>
    <name evidence="5" type="ORF">SDC9_165402</name>
</gene>
<evidence type="ECO:0000256" key="2">
    <source>
        <dbReference type="ARBA" id="ARBA00023002"/>
    </source>
</evidence>
<dbReference type="AlphaFoldDB" id="A0A645G1N3"/>
<dbReference type="PROSITE" id="PS00067">
    <property type="entry name" value="3HCDH"/>
    <property type="match status" value="1"/>
</dbReference>
<evidence type="ECO:0000259" key="3">
    <source>
        <dbReference type="Pfam" id="PF00725"/>
    </source>
</evidence>
<feature type="domain" description="3-hydroxyacyl-CoA dehydrogenase NAD binding" evidence="4">
    <location>
        <begin position="3"/>
        <end position="126"/>
    </location>
</feature>
<organism evidence="5">
    <name type="scientific">bioreactor metagenome</name>
    <dbReference type="NCBI Taxonomy" id="1076179"/>
    <lineage>
        <taxon>unclassified sequences</taxon>
        <taxon>metagenomes</taxon>
        <taxon>ecological metagenomes</taxon>
    </lineage>
</organism>
<accession>A0A645G1N3</accession>
<dbReference type="PANTHER" id="PTHR48075">
    <property type="entry name" value="3-HYDROXYACYL-COA DEHYDROGENASE FAMILY PROTEIN"/>
    <property type="match status" value="1"/>
</dbReference>
<evidence type="ECO:0000313" key="5">
    <source>
        <dbReference type="EMBL" id="MPN18044.1"/>
    </source>
</evidence>
<dbReference type="EC" id="1.1.1.157" evidence="5"/>
<dbReference type="InterPro" id="IPR036291">
    <property type="entry name" value="NAD(P)-bd_dom_sf"/>
</dbReference>
<dbReference type="InterPro" id="IPR013328">
    <property type="entry name" value="6PGD_dom2"/>
</dbReference>
<dbReference type="InterPro" id="IPR006180">
    <property type="entry name" value="3-OHacyl-CoA_DH_CS"/>
</dbReference>
<dbReference type="GO" id="GO:0070403">
    <property type="term" value="F:NAD+ binding"/>
    <property type="evidence" value="ECO:0007669"/>
    <property type="project" value="InterPro"/>
</dbReference>
<comment type="similarity">
    <text evidence="1">Belongs to the 3-hydroxyacyl-CoA dehydrogenase family.</text>
</comment>
<feature type="domain" description="3-hydroxyacyl-CoA dehydrogenase C-terminal" evidence="3">
    <location>
        <begin position="130"/>
        <end position="227"/>
    </location>
</feature>
<dbReference type="Pfam" id="PF02737">
    <property type="entry name" value="3HCDH_N"/>
    <property type="match status" value="1"/>
</dbReference>
<dbReference type="SUPFAM" id="SSF51735">
    <property type="entry name" value="NAD(P)-binding Rossmann-fold domains"/>
    <property type="match status" value="1"/>
</dbReference>
<comment type="caution">
    <text evidence="5">The sequence shown here is derived from an EMBL/GenBank/DDBJ whole genome shotgun (WGS) entry which is preliminary data.</text>
</comment>
<dbReference type="SUPFAM" id="SSF48179">
    <property type="entry name" value="6-phosphogluconate dehydrogenase C-terminal domain-like"/>
    <property type="match status" value="1"/>
</dbReference>
<name>A0A645G1N3_9ZZZZ</name>
<reference evidence="5" key="1">
    <citation type="submission" date="2019-08" db="EMBL/GenBank/DDBJ databases">
        <authorList>
            <person name="Kucharzyk K."/>
            <person name="Murdoch R.W."/>
            <person name="Higgins S."/>
            <person name="Loffler F."/>
        </authorList>
    </citation>
    <scope>NUCLEOTIDE SEQUENCE</scope>
</reference>
<dbReference type="InterPro" id="IPR006108">
    <property type="entry name" value="3HC_DH_C"/>
</dbReference>
<dbReference type="PIRSF" id="PIRSF000105">
    <property type="entry name" value="HCDH"/>
    <property type="match status" value="1"/>
</dbReference>
<protein>
    <submittedName>
        <fullName evidence="5">3-hydroxybutyryl-CoA dehydrogenase</fullName>
        <ecNumber evidence="5">1.1.1.157</ecNumber>
    </submittedName>
</protein>
<evidence type="ECO:0000256" key="1">
    <source>
        <dbReference type="ARBA" id="ARBA00009463"/>
    </source>
</evidence>
<dbReference type="GO" id="GO:0008691">
    <property type="term" value="F:3-hydroxybutyryl-CoA dehydrogenase activity"/>
    <property type="evidence" value="ECO:0007669"/>
    <property type="project" value="UniProtKB-EC"/>
</dbReference>
<dbReference type="InterPro" id="IPR008927">
    <property type="entry name" value="6-PGluconate_DH-like_C_sf"/>
</dbReference>
<dbReference type="PANTHER" id="PTHR48075:SF5">
    <property type="entry name" value="3-HYDROXYBUTYRYL-COA DEHYDROGENASE"/>
    <property type="match status" value="1"/>
</dbReference>
<dbReference type="GO" id="GO:0006631">
    <property type="term" value="P:fatty acid metabolic process"/>
    <property type="evidence" value="ECO:0007669"/>
    <property type="project" value="InterPro"/>
</dbReference>
<dbReference type="InterPro" id="IPR006176">
    <property type="entry name" value="3-OHacyl-CoA_DH_NAD-bd"/>
</dbReference>
<sequence length="256" mass="28691">MTTAEKSAEAVNKIEFTCNKDCFKDADYVIENIVENMDAKHDFWREISSIAPKDAVLTTNTSGMSITSIAEAVERPERFACMHFWNPPHLVPLVEIIKGEKTCDEAVKVIYYVTEKVNMKPVVLQKEIQGFIGNRLQFAVLREAMHIVESGVATYQDVDKAMRFGLGFRYACIGPFETADLGGLDTFANITSYLFKDLSNAQDSVALKELVADGNLGVKTGKGFYDYSDGKDEQAIRNRDESFIKLYKSLYGEQGE</sequence>
<dbReference type="Gene3D" id="3.40.50.720">
    <property type="entry name" value="NAD(P)-binding Rossmann-like Domain"/>
    <property type="match status" value="1"/>
</dbReference>
<dbReference type="Pfam" id="PF00725">
    <property type="entry name" value="3HCDH"/>
    <property type="match status" value="1"/>
</dbReference>
<dbReference type="EMBL" id="VSSQ01065296">
    <property type="protein sequence ID" value="MPN18044.1"/>
    <property type="molecule type" value="Genomic_DNA"/>
</dbReference>
<dbReference type="InterPro" id="IPR022694">
    <property type="entry name" value="3-OHacyl-CoA_DH"/>
</dbReference>
<proteinExistence type="inferred from homology"/>